<evidence type="ECO:0000259" key="2">
    <source>
        <dbReference type="Pfam" id="PF07715"/>
    </source>
</evidence>
<dbReference type="FunFam" id="2.60.40.1120:FF:000003">
    <property type="entry name" value="Outer membrane protein Omp121"/>
    <property type="match status" value="1"/>
</dbReference>
<dbReference type="InterPro" id="IPR023997">
    <property type="entry name" value="TonB-dep_OMP_SusC/RagA_CS"/>
</dbReference>
<evidence type="ECO:0000256" key="1">
    <source>
        <dbReference type="PROSITE-ProRule" id="PRU01360"/>
    </source>
</evidence>
<reference evidence="3" key="1">
    <citation type="submission" date="2021-06" db="EMBL/GenBank/DDBJ databases">
        <title>44 bacteria genomes isolated from Dapeng, Shenzhen.</title>
        <authorList>
            <person name="Zheng W."/>
            <person name="Yu S."/>
            <person name="Huang Y."/>
        </authorList>
    </citation>
    <scope>NUCLEOTIDE SEQUENCE</scope>
    <source>
        <strain evidence="3">DP5N28-2</strain>
    </source>
</reference>
<keyword evidence="1" id="KW-0472">Membrane</keyword>
<dbReference type="SUPFAM" id="SSF56935">
    <property type="entry name" value="Porins"/>
    <property type="match status" value="1"/>
</dbReference>
<dbReference type="InterPro" id="IPR012910">
    <property type="entry name" value="Plug_dom"/>
</dbReference>
<proteinExistence type="inferred from homology"/>
<evidence type="ECO:0000313" key="4">
    <source>
        <dbReference type="Proteomes" id="UP000753961"/>
    </source>
</evidence>
<dbReference type="NCBIfam" id="TIGR04057">
    <property type="entry name" value="SusC_RagA_signa"/>
    <property type="match status" value="1"/>
</dbReference>
<keyword evidence="3" id="KW-0675">Receptor</keyword>
<accession>A0A953HVS4</accession>
<dbReference type="InterPro" id="IPR018247">
    <property type="entry name" value="EF_Hand_1_Ca_BS"/>
</dbReference>
<dbReference type="PROSITE" id="PS52016">
    <property type="entry name" value="TONB_DEPENDENT_REC_3"/>
    <property type="match status" value="1"/>
</dbReference>
<keyword evidence="1" id="KW-0813">Transport</keyword>
<dbReference type="GO" id="GO:0009279">
    <property type="term" value="C:cell outer membrane"/>
    <property type="evidence" value="ECO:0007669"/>
    <property type="project" value="UniProtKB-SubCell"/>
</dbReference>
<gene>
    <name evidence="3" type="ORF">KUV50_14590</name>
</gene>
<dbReference type="RefSeq" id="WP_222580913.1">
    <property type="nucleotide sequence ID" value="NZ_JAHVHU010000014.1"/>
</dbReference>
<keyword evidence="1" id="KW-1134">Transmembrane beta strand</keyword>
<comment type="subcellular location">
    <subcellularLocation>
        <location evidence="1">Cell outer membrane</location>
        <topology evidence="1">Multi-pass membrane protein</topology>
    </subcellularLocation>
</comment>
<sequence>MKQLSTFIFIGICWCLVATHQKAYASDRQGAGLTVEQNRVEVNVTGQVTDKDGEALIGVNVIVKGTNKGTATDFDGNYSLEAVDDDAILVFSYIGYQTLEESVDGRDVVNVVLQDDSQTLDELVIVAYGEQTKESVIGAITTMSTDDLKIPVSKISNSLAGQLAGVVSVQGTGEPGAGSSFWIRGVSTFGANNRPLVLVDGVERSLDLVDPEDVASFSILKDATATAVYGVRGANGIVLITTKRGRESEKPLINGKVEYGTLSPTRLPELATAEQWMDYYNDITFSASNRIPFPEHEKQKYLSGEDPDLYPNVNWMDQIFKPSTTSQRANLNVSGGGKVLRYFVSGSYYNENGIFDPKVTKQYNPSMNYDKFNFRSNLDVDLSSSTTVSLSLSNQYETKNRLGVALGTMYQILMTTPSISIPTEYSDGTHAQPLVGSNPYYSLNSTGYSQDFWNNSQALVGLKQDLSGIVTPGLEFNFRFSWDAYNGSTLDKRKHPATYYATGRDENGDLILHKNADGSDYLSLARSNRGNRTTNLESSLNYKRTFADDHRVGGLFLFNMREHTNNFPGSFIAAFPNRNIGVAARGTYSYRNTYFVEGNFGYNGSENFAPGHRFGFFPSVALGYMVSNAPYFKEVFPYVSLLKLKGSYGEIGNDKIGGNRRFAFNSEMQFTGGYHFGRTGQQWRGGIATGHPGNPNVAWESALKQNVGIELGLFHELEIQADFFYEKREGIYILQESVPSIVGVNVPQYVNLGRMENRGVDASLEYTKNINDFTIQVRSNFTFNRNKKLYDDKPTPIWAYQSEVGKPLYQQRGLIALGLFESYADIENSPVQKFGDVQPGDVKYKDINGDGVIDSYDFVAIGRTHIPEISYGAGVSMGWKGADLSLFFQGVENVTRILSGNPVVGPSGSILVNGQIFSDLADNRWTAANPDPQAKYPRLHLAYNENNRHHSTLFQRDMSFLRLKQAELGYTLPENFTEKAKMSTVRVYVQAVNLFTFSKFKLWDPELSTSYGAIYPQMKTINFGLNIKI</sequence>
<dbReference type="SUPFAM" id="SSF49464">
    <property type="entry name" value="Carboxypeptidase regulatory domain-like"/>
    <property type="match status" value="1"/>
</dbReference>
<organism evidence="3 4">
    <name type="scientific">Membranihabitans marinus</name>
    <dbReference type="NCBI Taxonomy" id="1227546"/>
    <lineage>
        <taxon>Bacteria</taxon>
        <taxon>Pseudomonadati</taxon>
        <taxon>Bacteroidota</taxon>
        <taxon>Saprospiria</taxon>
        <taxon>Saprospirales</taxon>
        <taxon>Saprospiraceae</taxon>
        <taxon>Membranihabitans</taxon>
    </lineage>
</organism>
<dbReference type="NCBIfam" id="TIGR04056">
    <property type="entry name" value="OMP_RagA_SusC"/>
    <property type="match status" value="1"/>
</dbReference>
<dbReference type="Gene3D" id="2.60.40.1120">
    <property type="entry name" value="Carboxypeptidase-like, regulatory domain"/>
    <property type="match status" value="1"/>
</dbReference>
<dbReference type="InterPro" id="IPR039426">
    <property type="entry name" value="TonB-dep_rcpt-like"/>
</dbReference>
<protein>
    <submittedName>
        <fullName evidence="3">TonB-dependent receptor</fullName>
    </submittedName>
</protein>
<keyword evidence="1" id="KW-0998">Cell outer membrane</keyword>
<dbReference type="InterPro" id="IPR037066">
    <property type="entry name" value="Plug_dom_sf"/>
</dbReference>
<keyword evidence="1" id="KW-0812">Transmembrane</keyword>
<dbReference type="Pfam" id="PF13715">
    <property type="entry name" value="CarbopepD_reg_2"/>
    <property type="match status" value="1"/>
</dbReference>
<dbReference type="FunFam" id="2.170.130.10:FF:000003">
    <property type="entry name" value="SusC/RagA family TonB-linked outer membrane protein"/>
    <property type="match status" value="1"/>
</dbReference>
<dbReference type="InterPro" id="IPR008969">
    <property type="entry name" value="CarboxyPept-like_regulatory"/>
</dbReference>
<feature type="domain" description="TonB-dependent receptor plug" evidence="2">
    <location>
        <begin position="133"/>
        <end position="237"/>
    </location>
</feature>
<comment type="similarity">
    <text evidence="1">Belongs to the TonB-dependent receptor family.</text>
</comment>
<dbReference type="Proteomes" id="UP000753961">
    <property type="component" value="Unassembled WGS sequence"/>
</dbReference>
<keyword evidence="4" id="KW-1185">Reference proteome</keyword>
<dbReference type="EMBL" id="JAHVHU010000014">
    <property type="protein sequence ID" value="MBY5959375.1"/>
    <property type="molecule type" value="Genomic_DNA"/>
</dbReference>
<dbReference type="Pfam" id="PF07715">
    <property type="entry name" value="Plug"/>
    <property type="match status" value="1"/>
</dbReference>
<evidence type="ECO:0000313" key="3">
    <source>
        <dbReference type="EMBL" id="MBY5959375.1"/>
    </source>
</evidence>
<dbReference type="Gene3D" id="2.170.130.10">
    <property type="entry name" value="TonB-dependent receptor, plug domain"/>
    <property type="match status" value="1"/>
</dbReference>
<comment type="caution">
    <text evidence="3">The sequence shown here is derived from an EMBL/GenBank/DDBJ whole genome shotgun (WGS) entry which is preliminary data.</text>
</comment>
<dbReference type="PROSITE" id="PS00018">
    <property type="entry name" value="EF_HAND_1"/>
    <property type="match status" value="1"/>
</dbReference>
<dbReference type="InterPro" id="IPR023996">
    <property type="entry name" value="TonB-dep_OMP_SusC/RagA"/>
</dbReference>
<name>A0A953HVS4_9BACT</name>
<dbReference type="AlphaFoldDB" id="A0A953HVS4"/>